<evidence type="ECO:0000256" key="1">
    <source>
        <dbReference type="SAM" id="SignalP"/>
    </source>
</evidence>
<gene>
    <name evidence="2" type="ORF">OR37_02987</name>
</gene>
<dbReference type="PATRIC" id="fig|1292034.3.peg.2968"/>
<dbReference type="eggNOG" id="ENOG50343CI">
    <property type="taxonomic scope" value="Bacteria"/>
</dbReference>
<dbReference type="AlphaFoldDB" id="R0CXB5"/>
<comment type="caution">
    <text evidence="2">The sequence shown here is derived from an EMBL/GenBank/DDBJ whole genome shotgun (WGS) entry which is preliminary data.</text>
</comment>
<sequence length="135" mass="14363" precursor="true">MRRWVSGLMAVGVLATASGALAAEPPNPTGEAQLAKLLEGRVAGKPVSCLRLSDIQGSEIIDGTAIVYHLPGNRLYVNRPRGGASSLRQDDVLVTRTYGGDLCEPDAVDLFDSLAHFQRGFVSLGPFVPYSKPAR</sequence>
<name>R0CXB5_CAUVI</name>
<feature type="signal peptide" evidence="1">
    <location>
        <begin position="1"/>
        <end position="22"/>
    </location>
</feature>
<feature type="chain" id="PRO_5004339294" evidence="1">
    <location>
        <begin position="23"/>
        <end position="135"/>
    </location>
</feature>
<keyword evidence="1" id="KW-0732">Signal</keyword>
<evidence type="ECO:0000313" key="3">
    <source>
        <dbReference type="Proteomes" id="UP000013063"/>
    </source>
</evidence>
<dbReference type="STRING" id="1292034.OR37_02987"/>
<dbReference type="OrthoDB" id="5956991at2"/>
<protein>
    <submittedName>
        <fullName evidence="2">Uncharacterized protein</fullName>
    </submittedName>
</protein>
<accession>R0CXB5</accession>
<keyword evidence="3" id="KW-1185">Reference proteome</keyword>
<organism evidence="2 3">
    <name type="scientific">Caulobacter vibrioides OR37</name>
    <dbReference type="NCBI Taxonomy" id="1292034"/>
    <lineage>
        <taxon>Bacteria</taxon>
        <taxon>Pseudomonadati</taxon>
        <taxon>Pseudomonadota</taxon>
        <taxon>Alphaproteobacteria</taxon>
        <taxon>Caulobacterales</taxon>
        <taxon>Caulobacteraceae</taxon>
        <taxon>Caulobacter</taxon>
    </lineage>
</organism>
<reference evidence="2 3" key="1">
    <citation type="journal article" date="2013" name="Genome Announc.">
        <title>Draft Genome Sequence for Caulobacter sp. Strain OR37, a Bacterium Tolerant to Heavy Metals.</title>
        <authorList>
            <person name="Utturkar S.M."/>
            <person name="Bollmann A."/>
            <person name="Brzoska R.M."/>
            <person name="Klingeman D.M."/>
            <person name="Epstein S.E."/>
            <person name="Palumbo A.V."/>
            <person name="Brown S.D."/>
        </authorList>
    </citation>
    <scope>NUCLEOTIDE SEQUENCE [LARGE SCALE GENOMIC DNA]</scope>
    <source>
        <strain evidence="2 3">OR37</strain>
    </source>
</reference>
<evidence type="ECO:0000313" key="2">
    <source>
        <dbReference type="EMBL" id="ENZ81126.1"/>
    </source>
</evidence>
<proteinExistence type="predicted"/>
<dbReference type="RefSeq" id="WP_004621518.1">
    <property type="nucleotide sequence ID" value="NZ_APMP01000021.1"/>
</dbReference>
<dbReference type="Proteomes" id="UP000013063">
    <property type="component" value="Unassembled WGS sequence"/>
</dbReference>
<dbReference type="EMBL" id="APMP01000021">
    <property type="protein sequence ID" value="ENZ81126.1"/>
    <property type="molecule type" value="Genomic_DNA"/>
</dbReference>